<reference evidence="1 2" key="1">
    <citation type="submission" date="2018-12" db="EMBL/GenBank/DDBJ databases">
        <title>Sequencing of bacterial isolates from soil warming experiment in Harvard Forest, Massachusetts, USA.</title>
        <authorList>
            <person name="Deangelis K."/>
        </authorList>
    </citation>
    <scope>NUCLEOTIDE SEQUENCE [LARGE SCALE GENOMIC DNA]</scope>
    <source>
        <strain evidence="1 2">EB153</strain>
    </source>
</reference>
<protein>
    <submittedName>
        <fullName evidence="1">Uncharacterized protein</fullName>
    </submittedName>
</protein>
<keyword evidence="2" id="KW-1185">Reference proteome</keyword>
<sequence length="80" mass="8824">MRDNSTQTAILVIEFKKIGPGYPPGLSLSKREHHINKSIEWSALHHKSKPKINKIKTLVLLVPQGGGCTRTNLSPTGKIL</sequence>
<dbReference type="AlphaFoldDB" id="A0A3R9QIV8"/>
<evidence type="ECO:0000313" key="2">
    <source>
        <dbReference type="Proteomes" id="UP000269669"/>
    </source>
</evidence>
<organism evidence="1 2">
    <name type="scientific">Edaphobacter aggregans</name>
    <dbReference type="NCBI Taxonomy" id="570835"/>
    <lineage>
        <taxon>Bacteria</taxon>
        <taxon>Pseudomonadati</taxon>
        <taxon>Acidobacteriota</taxon>
        <taxon>Terriglobia</taxon>
        <taxon>Terriglobales</taxon>
        <taxon>Acidobacteriaceae</taxon>
        <taxon>Edaphobacter</taxon>
    </lineage>
</organism>
<comment type="caution">
    <text evidence="1">The sequence shown here is derived from an EMBL/GenBank/DDBJ whole genome shotgun (WGS) entry which is preliminary data.</text>
</comment>
<name>A0A3R9QIV8_9BACT</name>
<gene>
    <name evidence="1" type="ORF">EDE15_3112</name>
</gene>
<evidence type="ECO:0000313" key="1">
    <source>
        <dbReference type="EMBL" id="RSL17577.1"/>
    </source>
</evidence>
<dbReference type="EMBL" id="RSDW01000001">
    <property type="protein sequence ID" value="RSL17577.1"/>
    <property type="molecule type" value="Genomic_DNA"/>
</dbReference>
<dbReference type="Proteomes" id="UP000269669">
    <property type="component" value="Unassembled WGS sequence"/>
</dbReference>
<proteinExistence type="predicted"/>
<accession>A0A3R9QIV8</accession>